<keyword evidence="1" id="KW-0472">Membrane</keyword>
<dbReference type="EMBL" id="JAYKXN010000004">
    <property type="protein sequence ID" value="KAK7295386.1"/>
    <property type="molecule type" value="Genomic_DNA"/>
</dbReference>
<dbReference type="Proteomes" id="UP001359559">
    <property type="component" value="Unassembled WGS sequence"/>
</dbReference>
<feature type="transmembrane region" description="Helical" evidence="1">
    <location>
        <begin position="24"/>
        <end position="44"/>
    </location>
</feature>
<accession>A0AAN9PEF3</accession>
<evidence type="ECO:0000256" key="1">
    <source>
        <dbReference type="SAM" id="Phobius"/>
    </source>
</evidence>
<evidence type="ECO:0000313" key="3">
    <source>
        <dbReference type="Proteomes" id="UP001359559"/>
    </source>
</evidence>
<evidence type="ECO:0000313" key="2">
    <source>
        <dbReference type="EMBL" id="KAK7295386.1"/>
    </source>
</evidence>
<name>A0AAN9PEF3_CLITE</name>
<dbReference type="AlphaFoldDB" id="A0AAN9PEF3"/>
<comment type="caution">
    <text evidence="2">The sequence shown here is derived from an EMBL/GenBank/DDBJ whole genome shotgun (WGS) entry which is preliminary data.</text>
</comment>
<keyword evidence="3" id="KW-1185">Reference proteome</keyword>
<gene>
    <name evidence="2" type="ORF">RJT34_18293</name>
</gene>
<keyword evidence="1" id="KW-0812">Transmembrane</keyword>
<reference evidence="2 3" key="1">
    <citation type="submission" date="2024-01" db="EMBL/GenBank/DDBJ databases">
        <title>The genomes of 5 underutilized Papilionoideae crops provide insights into root nodulation and disease resistance.</title>
        <authorList>
            <person name="Yuan L."/>
        </authorList>
    </citation>
    <scope>NUCLEOTIDE SEQUENCE [LARGE SCALE GENOMIC DNA]</scope>
    <source>
        <strain evidence="2">LY-2023</strain>
        <tissue evidence="2">Leaf</tissue>
    </source>
</reference>
<proteinExistence type="predicted"/>
<protein>
    <submittedName>
        <fullName evidence="2">Uncharacterized protein</fullName>
    </submittedName>
</protein>
<sequence>MNFCSYLNLNDVIPGNVHLEAFRIFVDGCGVGLLAQLIGICAIVNVCNRNNVGCVLVQIKKDFSAVVTLMIPGVLEMMQYFTLSWIIKRGDMWYGAGKLHDFDNLGLQSYVVVLVARANMLMIELAVEFASVKNVNFLNLMKSCSAAKDDLPLRLFWPSTCSIAKYADLLTGKSALATQRPPSPMPDI</sequence>
<organism evidence="2 3">
    <name type="scientific">Clitoria ternatea</name>
    <name type="common">Butterfly pea</name>
    <dbReference type="NCBI Taxonomy" id="43366"/>
    <lineage>
        <taxon>Eukaryota</taxon>
        <taxon>Viridiplantae</taxon>
        <taxon>Streptophyta</taxon>
        <taxon>Embryophyta</taxon>
        <taxon>Tracheophyta</taxon>
        <taxon>Spermatophyta</taxon>
        <taxon>Magnoliopsida</taxon>
        <taxon>eudicotyledons</taxon>
        <taxon>Gunneridae</taxon>
        <taxon>Pentapetalae</taxon>
        <taxon>rosids</taxon>
        <taxon>fabids</taxon>
        <taxon>Fabales</taxon>
        <taxon>Fabaceae</taxon>
        <taxon>Papilionoideae</taxon>
        <taxon>50 kb inversion clade</taxon>
        <taxon>NPAAA clade</taxon>
        <taxon>indigoferoid/millettioid clade</taxon>
        <taxon>Phaseoleae</taxon>
        <taxon>Clitoria</taxon>
    </lineage>
</organism>
<feature type="transmembrane region" description="Helical" evidence="1">
    <location>
        <begin position="65"/>
        <end position="87"/>
    </location>
</feature>
<keyword evidence="1" id="KW-1133">Transmembrane helix</keyword>
<feature type="transmembrane region" description="Helical" evidence="1">
    <location>
        <begin position="107"/>
        <end position="127"/>
    </location>
</feature>